<dbReference type="OrthoDB" id="2885576at2"/>
<feature type="transmembrane region" description="Helical" evidence="1">
    <location>
        <begin position="111"/>
        <end position="133"/>
    </location>
</feature>
<organism evidence="2 3">
    <name type="scientific">Metabacillus indicus</name>
    <name type="common">Bacillus indicus</name>
    <dbReference type="NCBI Taxonomy" id="246786"/>
    <lineage>
        <taxon>Bacteria</taxon>
        <taxon>Bacillati</taxon>
        <taxon>Bacillota</taxon>
        <taxon>Bacilli</taxon>
        <taxon>Bacillales</taxon>
        <taxon>Bacillaceae</taxon>
        <taxon>Metabacillus</taxon>
    </lineage>
</organism>
<dbReference type="RefSeq" id="WP_029565951.1">
    <property type="nucleotide sequence ID" value="NZ_CP176757.1"/>
</dbReference>
<sequence length="143" mass="15630">MIVNTENSQYQRLFTKQQTVVLILLGMAFWFCGAMAVRFGSEIGMFGKTGSFFSFLIALPVSWISVLLIIKAAKLKAVQIIPGVSLGLLTATFLDGIVLTWGSQLYGTDDGLIGLGAAWILWGAFTFLACAFIEAWRRGIKLV</sequence>
<keyword evidence="3" id="KW-1185">Reference proteome</keyword>
<keyword evidence="1" id="KW-1133">Transmembrane helix</keyword>
<dbReference type="Proteomes" id="UP000028549">
    <property type="component" value="Unassembled WGS sequence"/>
</dbReference>
<feature type="transmembrane region" description="Helical" evidence="1">
    <location>
        <begin position="20"/>
        <end position="40"/>
    </location>
</feature>
<accession>A0A084GZX9</accession>
<reference evidence="2 3" key="1">
    <citation type="journal article" date="2005" name="Int. J. Syst. Evol. Microbiol.">
        <title>Bacillus cibi sp. nov., isolated from jeotgal, a traditional Korean fermented seafood.</title>
        <authorList>
            <person name="Yoon J.H."/>
            <person name="Lee C.H."/>
            <person name="Oh T.K."/>
        </authorList>
    </citation>
    <scope>NUCLEOTIDE SEQUENCE [LARGE SCALE GENOMIC DNA]</scope>
    <source>
        <strain evidence="2 3">DSM 16189</strain>
    </source>
</reference>
<keyword evidence="1" id="KW-0812">Transmembrane</keyword>
<dbReference type="STRING" id="246786.GS18_0208640"/>
<evidence type="ECO:0000313" key="3">
    <source>
        <dbReference type="Proteomes" id="UP000028549"/>
    </source>
</evidence>
<feature type="transmembrane region" description="Helical" evidence="1">
    <location>
        <begin position="77"/>
        <end position="99"/>
    </location>
</feature>
<name>A0A084GZX9_METID</name>
<gene>
    <name evidence="2" type="ORF">GS18_0208640</name>
</gene>
<dbReference type="EMBL" id="JNVC02000004">
    <property type="protein sequence ID" value="KEZ52891.1"/>
    <property type="molecule type" value="Genomic_DNA"/>
</dbReference>
<keyword evidence="1" id="KW-0472">Membrane</keyword>
<feature type="transmembrane region" description="Helical" evidence="1">
    <location>
        <begin position="52"/>
        <end position="70"/>
    </location>
</feature>
<comment type="caution">
    <text evidence="2">The sequence shown here is derived from an EMBL/GenBank/DDBJ whole genome shotgun (WGS) entry which is preliminary data.</text>
</comment>
<evidence type="ECO:0000256" key="1">
    <source>
        <dbReference type="SAM" id="Phobius"/>
    </source>
</evidence>
<protein>
    <submittedName>
        <fullName evidence="2">Uncharacterized protein</fullName>
    </submittedName>
</protein>
<dbReference type="AlphaFoldDB" id="A0A084GZX9"/>
<proteinExistence type="predicted"/>
<evidence type="ECO:0000313" key="2">
    <source>
        <dbReference type="EMBL" id="KEZ52891.1"/>
    </source>
</evidence>